<accession>A0A7X0DCG0</accession>
<reference evidence="1 2" key="1">
    <citation type="submission" date="2020-08" db="EMBL/GenBank/DDBJ databases">
        <title>Genomic Encyclopedia of Type Strains, Phase IV (KMG-IV): sequencing the most valuable type-strain genomes for metagenomic binning, comparative biology and taxonomic classification.</title>
        <authorList>
            <person name="Goeker M."/>
        </authorList>
    </citation>
    <scope>NUCLEOTIDE SEQUENCE [LARGE SCALE GENOMIC DNA]</scope>
    <source>
        <strain evidence="1 2">DSM 102134</strain>
    </source>
</reference>
<dbReference type="RefSeq" id="WP_077547550.1">
    <property type="nucleotide sequence ID" value="NZ_CANLQM010000011.1"/>
</dbReference>
<keyword evidence="2" id="KW-1185">Reference proteome</keyword>
<evidence type="ECO:0000313" key="2">
    <source>
        <dbReference type="Proteomes" id="UP000535501"/>
    </source>
</evidence>
<protein>
    <submittedName>
        <fullName evidence="1">Uncharacterized protein</fullName>
    </submittedName>
</protein>
<evidence type="ECO:0000313" key="1">
    <source>
        <dbReference type="EMBL" id="MBB6179807.1"/>
    </source>
</evidence>
<dbReference type="Proteomes" id="UP000535501">
    <property type="component" value="Unassembled WGS sequence"/>
</dbReference>
<comment type="caution">
    <text evidence="1">The sequence shown here is derived from an EMBL/GenBank/DDBJ whole genome shotgun (WGS) entry which is preliminary data.</text>
</comment>
<dbReference type="EMBL" id="JACHEJ010000003">
    <property type="protein sequence ID" value="MBB6179807.1"/>
    <property type="molecule type" value="Genomic_DNA"/>
</dbReference>
<gene>
    <name evidence="1" type="ORF">HNQ75_001775</name>
</gene>
<sequence length="74" mass="8164">MATDLTVAEVLSDPLIGLMLEADGMDKAAFADLLDRVAREQLHQKMSSLQERRADMFYTRLAASETRVSCSGIC</sequence>
<name>A0A7X0DCG0_9HYPH</name>
<organism evidence="1 2">
    <name type="scientific">Pseudorhizobium flavum</name>
    <dbReference type="NCBI Taxonomy" id="1335061"/>
    <lineage>
        <taxon>Bacteria</taxon>
        <taxon>Pseudomonadati</taxon>
        <taxon>Pseudomonadota</taxon>
        <taxon>Alphaproteobacteria</taxon>
        <taxon>Hyphomicrobiales</taxon>
        <taxon>Rhizobiaceae</taxon>
        <taxon>Rhizobium/Agrobacterium group</taxon>
        <taxon>Pseudorhizobium</taxon>
    </lineage>
</organism>
<proteinExistence type="predicted"/>
<dbReference type="AlphaFoldDB" id="A0A7X0DCG0"/>